<keyword evidence="1" id="KW-0812">Transmembrane</keyword>
<feature type="transmembrane region" description="Helical" evidence="1">
    <location>
        <begin position="535"/>
        <end position="554"/>
    </location>
</feature>
<keyword evidence="1" id="KW-1133">Transmembrane helix</keyword>
<feature type="transmembrane region" description="Helical" evidence="1">
    <location>
        <begin position="12"/>
        <end position="30"/>
    </location>
</feature>
<feature type="transmembrane region" description="Helical" evidence="1">
    <location>
        <begin position="509"/>
        <end position="528"/>
    </location>
</feature>
<dbReference type="EMBL" id="AP025516">
    <property type="protein sequence ID" value="BDD87441.1"/>
    <property type="molecule type" value="Genomic_DNA"/>
</dbReference>
<dbReference type="RefSeq" id="WP_284154467.1">
    <property type="nucleotide sequence ID" value="NZ_AP025516.1"/>
</dbReference>
<feature type="transmembrane region" description="Helical" evidence="1">
    <location>
        <begin position="362"/>
        <end position="395"/>
    </location>
</feature>
<feature type="transmembrane region" description="Helical" evidence="1">
    <location>
        <begin position="319"/>
        <end position="342"/>
    </location>
</feature>
<evidence type="ECO:0000313" key="2">
    <source>
        <dbReference type="EMBL" id="BDD87441.1"/>
    </source>
</evidence>
<feature type="transmembrane region" description="Helical" evidence="1">
    <location>
        <begin position="189"/>
        <end position="209"/>
    </location>
</feature>
<evidence type="ECO:0000256" key="1">
    <source>
        <dbReference type="SAM" id="Phobius"/>
    </source>
</evidence>
<dbReference type="Proteomes" id="UP000830055">
    <property type="component" value="Chromosome"/>
</dbReference>
<proteinExistence type="predicted"/>
<organism evidence="2 3">
    <name type="scientific">Desulfofustis limnaeus</name>
    <dbReference type="NCBI Taxonomy" id="2740163"/>
    <lineage>
        <taxon>Bacteria</taxon>
        <taxon>Pseudomonadati</taxon>
        <taxon>Thermodesulfobacteriota</taxon>
        <taxon>Desulfobulbia</taxon>
        <taxon>Desulfobulbales</taxon>
        <taxon>Desulfocapsaceae</taxon>
        <taxon>Desulfofustis</taxon>
    </lineage>
</organism>
<keyword evidence="3" id="KW-1185">Reference proteome</keyword>
<gene>
    <name evidence="2" type="ORF">DPPLL_18060</name>
</gene>
<feature type="transmembrane region" description="Helical" evidence="1">
    <location>
        <begin position="566"/>
        <end position="585"/>
    </location>
</feature>
<keyword evidence="1" id="KW-0472">Membrane</keyword>
<feature type="transmembrane region" description="Helical" evidence="1">
    <location>
        <begin position="592"/>
        <end position="613"/>
    </location>
</feature>
<name>A0ABN6M6L7_9BACT</name>
<feature type="transmembrane region" description="Helical" evidence="1">
    <location>
        <begin position="407"/>
        <end position="427"/>
    </location>
</feature>
<accession>A0ABN6M6L7</accession>
<feature type="transmembrane region" description="Helical" evidence="1">
    <location>
        <begin position="284"/>
        <end position="307"/>
    </location>
</feature>
<sequence length="618" mass="69881">MAAGERQRIPSVFGVLVCLLACFYYYWFFFQRAHVELDLVVEQKSRFKLYWAAAGEPFSEKRRASVTVTPNHHSYRFFLTDLGRVDRFRLDPIEYAGAATIRSITISQPGFTPVSVDLSSAQPLHDVESMGSEGGQLRLQSKGIDPHFLIEATFAPAPVAWTTEGFRYLLIVLTVAVILKTFAPLRERFAFVPVLLGMVFVLVVVMAGISKQNAHPDEYVHLQAADYYREHWLPPAIDDPAIASTYSVYGVSRLNNGEIYYLFAGKLAQLARAFQLPDLLSLRLFNLVLFGMVVAYAVHSLTARLIALPFLLSPGIWYLFSYCVSDAFGLVVCFIAGCEVVRQNSVFNRFVFGANGRELPRLAVLVPFLLAVLLLLKINYYPFIGFLGLIVLWRMVKADPDQRRRSFARIALIVCLGVVGAGLRIGADYYVNGFDRQQKLTAMQETHAHPWYKPSTELHRKHVGLYLQERGTSLKEMIVHHRWFEHTLQTGTGMYGYFTIGAPQEYYRLFQWCLAAFFACFVGLLLVRGSGEIKFFTVVAVLLAAGLLGVSLYRSWTIDFQAQGRYLFPILPIIGILLGCSRNLFDNRLFYLLFAHLFLLSFYSFIFVGLAAIPRLTG</sequence>
<evidence type="ECO:0008006" key="4">
    <source>
        <dbReference type="Google" id="ProtNLM"/>
    </source>
</evidence>
<protein>
    <recommendedName>
        <fullName evidence="4">Glycosyltransferase RgtA/B/C/D-like domain-containing protein</fullName>
    </recommendedName>
</protein>
<reference evidence="2 3" key="1">
    <citation type="submission" date="2022-01" db="EMBL/GenBank/DDBJ databases">
        <title>Desulfofustis limnae sp. nov., a novel mesophilic sulfate-reducing bacterium isolated from marsh soil.</title>
        <authorList>
            <person name="Watanabe M."/>
            <person name="Takahashi A."/>
            <person name="Kojima H."/>
            <person name="Fukui M."/>
        </authorList>
    </citation>
    <scope>NUCLEOTIDE SEQUENCE [LARGE SCALE GENOMIC DNA]</scope>
    <source>
        <strain evidence="2 3">PPLL</strain>
    </source>
</reference>
<evidence type="ECO:0000313" key="3">
    <source>
        <dbReference type="Proteomes" id="UP000830055"/>
    </source>
</evidence>